<feature type="region of interest" description="Disordered" evidence="1">
    <location>
        <begin position="228"/>
        <end position="247"/>
    </location>
</feature>
<evidence type="ECO:0000313" key="3">
    <source>
        <dbReference type="Proteomes" id="UP000298787"/>
    </source>
</evidence>
<name>A0A4U5UBX5_COLLU</name>
<dbReference type="Proteomes" id="UP000298787">
    <property type="component" value="Chromosome 6"/>
</dbReference>
<dbReference type="PANTHER" id="PTHR31025:SF19">
    <property type="entry name" value="SI:CH73-42K18.1-RELATED"/>
    <property type="match status" value="1"/>
</dbReference>
<gene>
    <name evidence="2" type="ORF">D9C73_006006</name>
</gene>
<evidence type="ECO:0008006" key="4">
    <source>
        <dbReference type="Google" id="ProtNLM"/>
    </source>
</evidence>
<dbReference type="AlphaFoldDB" id="A0A4U5UBX5"/>
<dbReference type="EMBL" id="CM014083">
    <property type="protein sequence ID" value="TKS71933.1"/>
    <property type="molecule type" value="Genomic_DNA"/>
</dbReference>
<reference evidence="2 3" key="1">
    <citation type="submission" date="2019-01" db="EMBL/GenBank/DDBJ databases">
        <title>Genome Assembly of Collichthys lucidus.</title>
        <authorList>
            <person name="Cai M."/>
            <person name="Xiao S."/>
        </authorList>
    </citation>
    <scope>NUCLEOTIDE SEQUENCE [LARGE SCALE GENOMIC DNA]</scope>
    <source>
        <strain evidence="2">JT15FE1705JMU</strain>
        <tissue evidence="2">Muscle</tissue>
    </source>
</reference>
<proteinExistence type="predicted"/>
<protein>
    <recommendedName>
        <fullName evidence="4">Sterile alpha motif domain-containing protein 3</fullName>
    </recommendedName>
</protein>
<keyword evidence="3" id="KW-1185">Reference proteome</keyword>
<organism evidence="2 3">
    <name type="scientific">Collichthys lucidus</name>
    <name type="common">Big head croaker</name>
    <name type="synonym">Sciaena lucida</name>
    <dbReference type="NCBI Taxonomy" id="240159"/>
    <lineage>
        <taxon>Eukaryota</taxon>
        <taxon>Metazoa</taxon>
        <taxon>Chordata</taxon>
        <taxon>Craniata</taxon>
        <taxon>Vertebrata</taxon>
        <taxon>Euteleostomi</taxon>
        <taxon>Actinopterygii</taxon>
        <taxon>Neopterygii</taxon>
        <taxon>Teleostei</taxon>
        <taxon>Neoteleostei</taxon>
        <taxon>Acanthomorphata</taxon>
        <taxon>Eupercaria</taxon>
        <taxon>Sciaenidae</taxon>
        <taxon>Collichthys</taxon>
    </lineage>
</organism>
<accession>A0A4U5UBX5</accession>
<evidence type="ECO:0000313" key="2">
    <source>
        <dbReference type="EMBL" id="TKS71933.1"/>
    </source>
</evidence>
<sequence>MATQQKLTMRVIFCEGDIRKMTMTPGPNTVDDLINWFKKSAEPDYNFTLQYEDPEFNNALCNLTDISDLPEKPTIRIIPVLDLIPVPQSEISSEVSSQADTEILSTSSLEGRKEWPEVFDIPKFPVDVEYRLRQGNLLHLRDGTYLKVTKDMKHDILEKLAETIYGYKAYPTKEEFEVVAKALVAEHPCLKEQGSSSGCQGWINSLKFKMGNYRTKIRQLGRPDVTVNGGKCGKNNGDGEPSRKNIKKPRKGEINYLPEFPEGMDVARLEAVREAMVNEMQKKNPNDSLIKKNMDITFALRREEVVKHEPDISLMVQRWPALFTESQVCESVL</sequence>
<evidence type="ECO:0000256" key="1">
    <source>
        <dbReference type="SAM" id="MobiDB-lite"/>
    </source>
</evidence>
<dbReference type="PANTHER" id="PTHR31025">
    <property type="entry name" value="SI:CH211-196P9.1-RELATED"/>
    <property type="match status" value="1"/>
</dbReference>